<evidence type="ECO:0000313" key="2">
    <source>
        <dbReference type="EMBL" id="ABX62430.1"/>
    </source>
</evidence>
<feature type="region of interest" description="Disordered" evidence="1">
    <location>
        <begin position="373"/>
        <end position="426"/>
    </location>
</feature>
<feature type="region of interest" description="Disordered" evidence="1">
    <location>
        <begin position="183"/>
        <end position="226"/>
    </location>
</feature>
<keyword evidence="3" id="KW-1185">Reference proteome</keyword>
<feature type="compositionally biased region" description="Basic and acidic residues" evidence="1">
    <location>
        <begin position="273"/>
        <end position="286"/>
    </location>
</feature>
<accession>A9M625</accession>
<proteinExistence type="predicted"/>
<protein>
    <submittedName>
        <fullName evidence="2">Uncharacterized protein</fullName>
    </submittedName>
</protein>
<evidence type="ECO:0000313" key="3">
    <source>
        <dbReference type="Proteomes" id="UP000001385"/>
    </source>
</evidence>
<dbReference type="AlphaFoldDB" id="A9M625"/>
<organism evidence="2 3">
    <name type="scientific">Brucella canis (strain ATCC 23365 / NCTC 10854 / RM-666)</name>
    <dbReference type="NCBI Taxonomy" id="483179"/>
    <lineage>
        <taxon>Bacteria</taxon>
        <taxon>Pseudomonadati</taxon>
        <taxon>Pseudomonadota</taxon>
        <taxon>Alphaproteobacteria</taxon>
        <taxon>Hyphomicrobiales</taxon>
        <taxon>Brucellaceae</taxon>
        <taxon>Brucella/Ochrobactrum group</taxon>
        <taxon>Brucella</taxon>
    </lineage>
</organism>
<reference evidence="2 3" key="1">
    <citation type="submission" date="2007-10" db="EMBL/GenBank/DDBJ databases">
        <title>Brucella canis ATCC 23365 whole genome shotgun sequencing project.</title>
        <authorList>
            <person name="Setubal J.C."/>
            <person name="Bowns C."/>
            <person name="Boyle S."/>
            <person name="Crasta O.R."/>
            <person name="Czar M.J."/>
            <person name="Dharmanolla C."/>
            <person name="Gillespie J.J."/>
            <person name="Kenyon R.W."/>
            <person name="Lu J."/>
            <person name="Mane S."/>
            <person name="Mohapatra S."/>
            <person name="Nagrani S."/>
            <person name="Purkayastha A."/>
            <person name="Rajasimha H.K."/>
            <person name="Shallom J.M."/>
            <person name="Shallom S."/>
            <person name="Shukla M."/>
            <person name="Snyder E.E."/>
            <person name="Sobral B.W."/>
            <person name="Wattam A.R."/>
            <person name="Will R."/>
            <person name="Williams K."/>
            <person name="Yoo H."/>
            <person name="Bruce D."/>
            <person name="Detter C."/>
            <person name="Munk C."/>
            <person name="Brettin T.S."/>
        </authorList>
    </citation>
    <scope>NUCLEOTIDE SEQUENCE [LARGE SCALE GENOMIC DNA]</scope>
    <source>
        <strain evidence="3">ATCC 23365 / NCTC 10854 / RM-666</strain>
    </source>
</reference>
<dbReference type="KEGG" id="bcs:BCAN_A1396"/>
<feature type="compositionally biased region" description="Basic and acidic residues" evidence="1">
    <location>
        <begin position="190"/>
        <end position="213"/>
    </location>
</feature>
<feature type="compositionally biased region" description="Polar residues" evidence="1">
    <location>
        <begin position="417"/>
        <end position="426"/>
    </location>
</feature>
<feature type="region of interest" description="Disordered" evidence="1">
    <location>
        <begin position="247"/>
        <end position="321"/>
    </location>
</feature>
<dbReference type="HOGENOM" id="CLU_643530_0_0_5"/>
<feature type="compositionally biased region" description="Basic and acidic residues" evidence="1">
    <location>
        <begin position="247"/>
        <end position="265"/>
    </location>
</feature>
<name>A9M625_BRUC2</name>
<feature type="compositionally biased region" description="Basic and acidic residues" evidence="1">
    <location>
        <begin position="373"/>
        <end position="397"/>
    </location>
</feature>
<feature type="region of interest" description="Disordered" evidence="1">
    <location>
        <begin position="1"/>
        <end position="28"/>
    </location>
</feature>
<sequence length="426" mass="46920">MERTGPPALCRGGGKRPLKSRFPAPSIPGGIFRDGAGSSHHRLDSHVTRQTQAVALCEPGRIIDREPDLAAAVFPGKCANGKIKADGSLVLHQNRAVLRVSENDEFGRRQAQPRLFGSGPVIDTGENIHPHRLRLRRDTFDGFSDGVAALDRYKAAIDNARHRGISVQNICTFLTEFHSGQNRDITSNHAHRDIGGSDEKSRHRSGGQHDRAIGKAGKGGDPAHHAHADYGVHIAGMNLPGIKRSHRTEEKTGDHIGHKNIERKTVRQRRHHEHDEFARHRAESPADHNQNNDIKHSEASSTLKMGKHCAEPCGKQAGKDGRNQIEHGQAALPLMRKFDGIKLHAAEGRIAAEYAGEDTGIQHRAVTVMPVDTKQHRQISDDERPGNIDEKRAERKSAVMIFTDDTPYPPSPKRSDTSAQTDPHNI</sequence>
<dbReference type="EMBL" id="CP000872">
    <property type="protein sequence ID" value="ABX62430.1"/>
    <property type="molecule type" value="Genomic_DNA"/>
</dbReference>
<evidence type="ECO:0000256" key="1">
    <source>
        <dbReference type="SAM" id="MobiDB-lite"/>
    </source>
</evidence>
<gene>
    <name evidence="2" type="ordered locus">BCAN_A1396</name>
</gene>
<dbReference type="Proteomes" id="UP000001385">
    <property type="component" value="Chromosome I"/>
</dbReference>